<accession>A0A5J4T3T4</accession>
<reference evidence="1" key="1">
    <citation type="submission" date="2019-03" db="EMBL/GenBank/DDBJ databases">
        <title>Single cell metagenomics reveals metabolic interactions within the superorganism composed of flagellate Streblomastix strix and complex community of Bacteroidetes bacteria on its surface.</title>
        <authorList>
            <person name="Treitli S.C."/>
            <person name="Kolisko M."/>
            <person name="Husnik F."/>
            <person name="Keeling P."/>
            <person name="Hampl V."/>
        </authorList>
    </citation>
    <scope>NUCLEOTIDE SEQUENCE</scope>
    <source>
        <strain evidence="1">STM</strain>
    </source>
</reference>
<gene>
    <name evidence="1" type="ORF">EZS27_000311</name>
</gene>
<evidence type="ECO:0000313" key="1">
    <source>
        <dbReference type="EMBL" id="KAA6352361.1"/>
    </source>
</evidence>
<name>A0A5J4T3T4_9ZZZZ</name>
<sequence length="73" mass="8369">MYEVIIHTGYEFSRTKILKNLILSLKVRNKSNLRISFTLNHSEKLFTALTNLISSFSVCAAERKFVSNCEGEI</sequence>
<comment type="caution">
    <text evidence="1">The sequence shown here is derived from an EMBL/GenBank/DDBJ whole genome shotgun (WGS) entry which is preliminary data.</text>
</comment>
<dbReference type="AlphaFoldDB" id="A0A5J4T3T4"/>
<organism evidence="1">
    <name type="scientific">termite gut metagenome</name>
    <dbReference type="NCBI Taxonomy" id="433724"/>
    <lineage>
        <taxon>unclassified sequences</taxon>
        <taxon>metagenomes</taxon>
        <taxon>organismal metagenomes</taxon>
    </lineage>
</organism>
<proteinExistence type="predicted"/>
<protein>
    <submittedName>
        <fullName evidence="1">Uncharacterized protein</fullName>
    </submittedName>
</protein>
<dbReference type="EMBL" id="SNRY01000003">
    <property type="protein sequence ID" value="KAA6352361.1"/>
    <property type="molecule type" value="Genomic_DNA"/>
</dbReference>